<evidence type="ECO:0000256" key="1">
    <source>
        <dbReference type="SAM" id="Phobius"/>
    </source>
</evidence>
<gene>
    <name evidence="2" type="ORF">ERUC_LOCUS32586</name>
</gene>
<reference evidence="2 3" key="1">
    <citation type="submission" date="2022-03" db="EMBL/GenBank/DDBJ databases">
        <authorList>
            <person name="Macdonald S."/>
            <person name="Ahmed S."/>
            <person name="Newling K."/>
        </authorList>
    </citation>
    <scope>NUCLEOTIDE SEQUENCE [LARGE SCALE GENOMIC DNA]</scope>
</reference>
<dbReference type="AlphaFoldDB" id="A0ABC8L7F4"/>
<dbReference type="EMBL" id="CAKOAT010474042">
    <property type="protein sequence ID" value="CAH8377753.1"/>
    <property type="molecule type" value="Genomic_DNA"/>
</dbReference>
<sequence>MCPTLIVAMCLFEWVEERTGIDRFLLSTFLSVVREWRMLGSILAVLKSSSPSPTRMEIKYSTSFWNLLVVVFKLGGAAFGVSFIKWIACSAAMKVVNTKIFIVGLC</sequence>
<evidence type="ECO:0000313" key="3">
    <source>
        <dbReference type="Proteomes" id="UP001642260"/>
    </source>
</evidence>
<keyword evidence="1" id="KW-0812">Transmembrane</keyword>
<proteinExistence type="predicted"/>
<protein>
    <submittedName>
        <fullName evidence="2">Uncharacterized protein</fullName>
    </submittedName>
</protein>
<dbReference type="Proteomes" id="UP001642260">
    <property type="component" value="Unassembled WGS sequence"/>
</dbReference>
<feature type="transmembrane region" description="Helical" evidence="1">
    <location>
        <begin position="67"/>
        <end position="88"/>
    </location>
</feature>
<name>A0ABC8L7F4_ERUVS</name>
<keyword evidence="1" id="KW-1133">Transmembrane helix</keyword>
<evidence type="ECO:0000313" key="2">
    <source>
        <dbReference type="EMBL" id="CAH8377753.1"/>
    </source>
</evidence>
<keyword evidence="3" id="KW-1185">Reference proteome</keyword>
<accession>A0ABC8L7F4</accession>
<keyword evidence="1" id="KW-0472">Membrane</keyword>
<comment type="caution">
    <text evidence="2">The sequence shown here is derived from an EMBL/GenBank/DDBJ whole genome shotgun (WGS) entry which is preliminary data.</text>
</comment>
<organism evidence="2 3">
    <name type="scientific">Eruca vesicaria subsp. sativa</name>
    <name type="common">Garden rocket</name>
    <name type="synonym">Eruca sativa</name>
    <dbReference type="NCBI Taxonomy" id="29727"/>
    <lineage>
        <taxon>Eukaryota</taxon>
        <taxon>Viridiplantae</taxon>
        <taxon>Streptophyta</taxon>
        <taxon>Embryophyta</taxon>
        <taxon>Tracheophyta</taxon>
        <taxon>Spermatophyta</taxon>
        <taxon>Magnoliopsida</taxon>
        <taxon>eudicotyledons</taxon>
        <taxon>Gunneridae</taxon>
        <taxon>Pentapetalae</taxon>
        <taxon>rosids</taxon>
        <taxon>malvids</taxon>
        <taxon>Brassicales</taxon>
        <taxon>Brassicaceae</taxon>
        <taxon>Brassiceae</taxon>
        <taxon>Eruca</taxon>
    </lineage>
</organism>